<protein>
    <submittedName>
        <fullName evidence="1">Uncharacterized protein</fullName>
    </submittedName>
</protein>
<dbReference type="EMBL" id="CM042883">
    <property type="protein sequence ID" value="KAI4371892.1"/>
    <property type="molecule type" value="Genomic_DNA"/>
</dbReference>
<sequence length="532" mass="59321">MAPPRTPDAATTFLWQIGVATALKLLLIPSYHSTDLEVHRNWLAITGSLPLSDWYSPSSPGSNPSPWTLDYPPFFAYFQLLLSSAASAVDPIITHLHLGIDYKSSSVIFFQRCSVILADSLLFAGAYLVSRRMSGPARWTLWMLIVWSPMLIIVDHVHYQYNGFLLGWLLLSLWCLGEGRDLAGGILFAVLLCFKHLFAVAAPVYFVYLLRRCFVGKGGFMRGLGRLTVLGAAVVAVFASAFGPFVYYGKMNEVISRMFPFGRGLCHAYWAPNFWVFYILLDKFLSSVLRRLGFEISLPAASFTGGLVGDSSPFAVLPRITPLTTFIMVLLALSPCLIKAWSNPRPKLVARWIAYAYTCGFLFGWHVHEKAALHFVIPLAVVAVQSLEDAKHFFWLSIVSCYSLFPLLYQAQEYPIKVLLLLLSTILMFLGFSALFDTNKASEASKASALGKGGQSKKSKGDCAKKRGFAFGWTGRAYLLGIIIVELWGQFFHPYIFSNELPFVPLMMVSVYCAVGIAYSWLWQLRSILAFS</sequence>
<evidence type="ECO:0000313" key="2">
    <source>
        <dbReference type="Proteomes" id="UP001057402"/>
    </source>
</evidence>
<dbReference type="Proteomes" id="UP001057402">
    <property type="component" value="Chromosome 4"/>
</dbReference>
<evidence type="ECO:0000313" key="1">
    <source>
        <dbReference type="EMBL" id="KAI4371892.1"/>
    </source>
</evidence>
<proteinExistence type="predicted"/>
<gene>
    <name evidence="1" type="ORF">MLD38_010188</name>
</gene>
<comment type="caution">
    <text evidence="1">The sequence shown here is derived from an EMBL/GenBank/DDBJ whole genome shotgun (WGS) entry which is preliminary data.</text>
</comment>
<accession>A0ACB9QYK8</accession>
<reference evidence="2" key="1">
    <citation type="journal article" date="2023" name="Front. Plant Sci.">
        <title>Chromosomal-level genome assembly of Melastoma candidum provides insights into trichome evolution.</title>
        <authorList>
            <person name="Zhong Y."/>
            <person name="Wu W."/>
            <person name="Sun C."/>
            <person name="Zou P."/>
            <person name="Liu Y."/>
            <person name="Dai S."/>
            <person name="Zhou R."/>
        </authorList>
    </citation>
    <scope>NUCLEOTIDE SEQUENCE [LARGE SCALE GENOMIC DNA]</scope>
</reference>
<keyword evidence="2" id="KW-1185">Reference proteome</keyword>
<name>A0ACB9QYK8_9MYRT</name>
<organism evidence="1 2">
    <name type="scientific">Melastoma candidum</name>
    <dbReference type="NCBI Taxonomy" id="119954"/>
    <lineage>
        <taxon>Eukaryota</taxon>
        <taxon>Viridiplantae</taxon>
        <taxon>Streptophyta</taxon>
        <taxon>Embryophyta</taxon>
        <taxon>Tracheophyta</taxon>
        <taxon>Spermatophyta</taxon>
        <taxon>Magnoliopsida</taxon>
        <taxon>eudicotyledons</taxon>
        <taxon>Gunneridae</taxon>
        <taxon>Pentapetalae</taxon>
        <taxon>rosids</taxon>
        <taxon>malvids</taxon>
        <taxon>Myrtales</taxon>
        <taxon>Melastomataceae</taxon>
        <taxon>Melastomatoideae</taxon>
        <taxon>Melastomateae</taxon>
        <taxon>Melastoma</taxon>
    </lineage>
</organism>